<dbReference type="RefSeq" id="WP_145770230.1">
    <property type="nucleotide sequence ID" value="NZ_LR778301.1"/>
</dbReference>
<accession>A0A6S6XRH8</accession>
<protein>
    <submittedName>
        <fullName evidence="1">Integrase</fullName>
    </submittedName>
</protein>
<evidence type="ECO:0000313" key="2">
    <source>
        <dbReference type="Proteomes" id="UP000515733"/>
    </source>
</evidence>
<dbReference type="OrthoDB" id="8454153at2"/>
<dbReference type="Proteomes" id="UP000515733">
    <property type="component" value="Chromosome"/>
</dbReference>
<dbReference type="EMBL" id="LR778301">
    <property type="protein sequence ID" value="CAB1367270.1"/>
    <property type="molecule type" value="Genomic_DNA"/>
</dbReference>
<evidence type="ECO:0000313" key="1">
    <source>
        <dbReference type="EMBL" id="CAB1367270.1"/>
    </source>
</evidence>
<name>A0A6S6XRH8_9PROT</name>
<reference evidence="1 2" key="1">
    <citation type="submission" date="2020-03" db="EMBL/GenBank/DDBJ databases">
        <authorList>
            <consortium name="Genoscope - CEA"/>
            <person name="William W."/>
        </authorList>
    </citation>
    <scope>NUCLEOTIDE SEQUENCE [LARGE SCALE GENOMIC DNA]</scope>
    <source>
        <strain evidence="2">DSM 16959</strain>
    </source>
</reference>
<gene>
    <name evidence="1" type="ORF">DENOEST_0098</name>
</gene>
<proteinExistence type="predicted"/>
<keyword evidence="2" id="KW-1185">Reference proteome</keyword>
<organism evidence="1 2">
    <name type="scientific">Denitratisoma oestradiolicum</name>
    <dbReference type="NCBI Taxonomy" id="311182"/>
    <lineage>
        <taxon>Bacteria</taxon>
        <taxon>Pseudomonadati</taxon>
        <taxon>Pseudomonadota</taxon>
        <taxon>Betaproteobacteria</taxon>
        <taxon>Nitrosomonadales</taxon>
        <taxon>Sterolibacteriaceae</taxon>
        <taxon>Denitratisoma</taxon>
    </lineage>
</organism>
<dbReference type="KEGG" id="doe:DENOEST_0098"/>
<sequence length="70" mass="7649">MTTMISEVFEAFRDAGVSEEKARKAAEALASESLATKHDIASLKTDNAVIKWMVGFNLAFTMAVLWKVLG</sequence>
<dbReference type="AlphaFoldDB" id="A0A6S6XRH8"/>